<organism evidence="1 2">
    <name type="scientific">Triticum urartu</name>
    <name type="common">Red wild einkorn</name>
    <name type="synonym">Crithodium urartu</name>
    <dbReference type="NCBI Taxonomy" id="4572"/>
    <lineage>
        <taxon>Eukaryota</taxon>
        <taxon>Viridiplantae</taxon>
        <taxon>Streptophyta</taxon>
        <taxon>Embryophyta</taxon>
        <taxon>Tracheophyta</taxon>
        <taxon>Spermatophyta</taxon>
        <taxon>Magnoliopsida</taxon>
        <taxon>Liliopsida</taxon>
        <taxon>Poales</taxon>
        <taxon>Poaceae</taxon>
        <taxon>BOP clade</taxon>
        <taxon>Pooideae</taxon>
        <taxon>Triticodae</taxon>
        <taxon>Triticeae</taxon>
        <taxon>Triticinae</taxon>
        <taxon>Triticum</taxon>
    </lineage>
</organism>
<evidence type="ECO:0000313" key="1">
    <source>
        <dbReference type="EnsemblPlants" id="TuG1812G0400001770.01.T06"/>
    </source>
</evidence>
<dbReference type="Gramene" id="TuG1812G0400001770.01.T06">
    <property type="protein sequence ID" value="TuG1812G0400001770.01.T06"/>
    <property type="gene ID" value="TuG1812G0400001770.01"/>
</dbReference>
<dbReference type="EnsemblPlants" id="TuG1812G0400001770.01.T06">
    <property type="protein sequence ID" value="TuG1812G0400001770.01.T06"/>
    <property type="gene ID" value="TuG1812G0400001770.01"/>
</dbReference>
<reference evidence="1" key="2">
    <citation type="submission" date="2018-03" db="EMBL/GenBank/DDBJ databases">
        <title>The Triticum urartu genome reveals the dynamic nature of wheat genome evolution.</title>
        <authorList>
            <person name="Ling H."/>
            <person name="Ma B."/>
            <person name="Shi X."/>
            <person name="Liu H."/>
            <person name="Dong L."/>
            <person name="Sun H."/>
            <person name="Cao Y."/>
            <person name="Gao Q."/>
            <person name="Zheng S."/>
            <person name="Li Y."/>
            <person name="Yu Y."/>
            <person name="Du H."/>
            <person name="Qi M."/>
            <person name="Li Y."/>
            <person name="Yu H."/>
            <person name="Cui Y."/>
            <person name="Wang N."/>
            <person name="Chen C."/>
            <person name="Wu H."/>
            <person name="Zhao Y."/>
            <person name="Zhang J."/>
            <person name="Li Y."/>
            <person name="Zhou W."/>
            <person name="Zhang B."/>
            <person name="Hu W."/>
            <person name="Eijk M."/>
            <person name="Tang J."/>
            <person name="Witsenboer H."/>
            <person name="Zhao S."/>
            <person name="Li Z."/>
            <person name="Zhang A."/>
            <person name="Wang D."/>
            <person name="Liang C."/>
        </authorList>
    </citation>
    <scope>NUCLEOTIDE SEQUENCE [LARGE SCALE GENOMIC DNA]</scope>
    <source>
        <strain evidence="1">cv. G1812</strain>
    </source>
</reference>
<dbReference type="Proteomes" id="UP000015106">
    <property type="component" value="Chromosome 4"/>
</dbReference>
<keyword evidence="2" id="KW-1185">Reference proteome</keyword>
<dbReference type="AlphaFoldDB" id="A0A8R7Q464"/>
<reference evidence="2" key="1">
    <citation type="journal article" date="2013" name="Nature">
        <title>Draft genome of the wheat A-genome progenitor Triticum urartu.</title>
        <authorList>
            <person name="Ling H.Q."/>
            <person name="Zhao S."/>
            <person name="Liu D."/>
            <person name="Wang J."/>
            <person name="Sun H."/>
            <person name="Zhang C."/>
            <person name="Fan H."/>
            <person name="Li D."/>
            <person name="Dong L."/>
            <person name="Tao Y."/>
            <person name="Gao C."/>
            <person name="Wu H."/>
            <person name="Li Y."/>
            <person name="Cui Y."/>
            <person name="Guo X."/>
            <person name="Zheng S."/>
            <person name="Wang B."/>
            <person name="Yu K."/>
            <person name="Liang Q."/>
            <person name="Yang W."/>
            <person name="Lou X."/>
            <person name="Chen J."/>
            <person name="Feng M."/>
            <person name="Jian J."/>
            <person name="Zhang X."/>
            <person name="Luo G."/>
            <person name="Jiang Y."/>
            <person name="Liu J."/>
            <person name="Wang Z."/>
            <person name="Sha Y."/>
            <person name="Zhang B."/>
            <person name="Wu H."/>
            <person name="Tang D."/>
            <person name="Shen Q."/>
            <person name="Xue P."/>
            <person name="Zou S."/>
            <person name="Wang X."/>
            <person name="Liu X."/>
            <person name="Wang F."/>
            <person name="Yang Y."/>
            <person name="An X."/>
            <person name="Dong Z."/>
            <person name="Zhang K."/>
            <person name="Zhang X."/>
            <person name="Luo M.C."/>
            <person name="Dvorak J."/>
            <person name="Tong Y."/>
            <person name="Wang J."/>
            <person name="Yang H."/>
            <person name="Li Z."/>
            <person name="Wang D."/>
            <person name="Zhang A."/>
            <person name="Wang J."/>
        </authorList>
    </citation>
    <scope>NUCLEOTIDE SEQUENCE</scope>
    <source>
        <strain evidence="2">cv. G1812</strain>
    </source>
</reference>
<proteinExistence type="predicted"/>
<protein>
    <submittedName>
        <fullName evidence="1">Uncharacterized protein</fullName>
    </submittedName>
</protein>
<accession>A0A8R7Q464</accession>
<evidence type="ECO:0000313" key="2">
    <source>
        <dbReference type="Proteomes" id="UP000015106"/>
    </source>
</evidence>
<reference evidence="1" key="3">
    <citation type="submission" date="2022-06" db="UniProtKB">
        <authorList>
            <consortium name="EnsemblPlants"/>
        </authorList>
    </citation>
    <scope>IDENTIFICATION</scope>
</reference>
<sequence length="52" mass="5974">MRSTRLSTLVACSRHHGQACRERKRMLLWSPLRECFFGPLPKKNGRSSTQGT</sequence>
<name>A0A8R7Q464_TRIUA</name>